<dbReference type="RefSeq" id="WP_406079723.1">
    <property type="nucleotide sequence ID" value="NZ_CP108188.1"/>
</dbReference>
<name>A0ABZ1LRQ8_9ACTN</name>
<dbReference type="EMBL" id="CP108188">
    <property type="protein sequence ID" value="WTR74948.1"/>
    <property type="molecule type" value="Genomic_DNA"/>
</dbReference>
<evidence type="ECO:0000313" key="1">
    <source>
        <dbReference type="EMBL" id="WTR74948.1"/>
    </source>
</evidence>
<keyword evidence="2" id="KW-1185">Reference proteome</keyword>
<dbReference type="Pfam" id="PF15580">
    <property type="entry name" value="Imm53"/>
    <property type="match status" value="1"/>
</dbReference>
<sequence length="105" mass="12305">MKETEHVLDWLQGWYSGQCDEDWEHEWGVKIDTLDNPGWSVRIDLEETDLEERDFPRQELERGKDDWVAAWTSDRAFHAACGPGNLTEALTLFRRWAVENTPSGR</sequence>
<protein>
    <submittedName>
        <fullName evidence="1">Immunity 53 family protein</fullName>
    </submittedName>
</protein>
<gene>
    <name evidence="1" type="ORF">OG814_39605</name>
</gene>
<proteinExistence type="predicted"/>
<organism evidence="1 2">
    <name type="scientific">Streptomyces zaomyceticus</name>
    <dbReference type="NCBI Taxonomy" id="68286"/>
    <lineage>
        <taxon>Bacteria</taxon>
        <taxon>Bacillati</taxon>
        <taxon>Actinomycetota</taxon>
        <taxon>Actinomycetes</taxon>
        <taxon>Kitasatosporales</taxon>
        <taxon>Streptomycetaceae</taxon>
        <taxon>Streptomyces</taxon>
    </lineage>
</organism>
<dbReference type="Proteomes" id="UP001622594">
    <property type="component" value="Chromosome"/>
</dbReference>
<accession>A0ABZ1LRQ8</accession>
<dbReference type="InterPro" id="IPR028228">
    <property type="entry name" value="Imm53"/>
</dbReference>
<evidence type="ECO:0000313" key="2">
    <source>
        <dbReference type="Proteomes" id="UP001622594"/>
    </source>
</evidence>
<reference evidence="1 2" key="1">
    <citation type="submission" date="2022-10" db="EMBL/GenBank/DDBJ databases">
        <title>The complete genomes of actinobacterial strains from the NBC collection.</title>
        <authorList>
            <person name="Joergensen T.S."/>
            <person name="Alvarez Arevalo M."/>
            <person name="Sterndorff E.B."/>
            <person name="Faurdal D."/>
            <person name="Vuksanovic O."/>
            <person name="Mourched A.-S."/>
            <person name="Charusanti P."/>
            <person name="Shaw S."/>
            <person name="Blin K."/>
            <person name="Weber T."/>
        </authorList>
    </citation>
    <scope>NUCLEOTIDE SEQUENCE [LARGE SCALE GENOMIC DNA]</scope>
    <source>
        <strain evidence="1 2">NBC_00123</strain>
    </source>
</reference>